<proteinExistence type="predicted"/>
<dbReference type="RefSeq" id="WP_129005519.1">
    <property type="nucleotide sequence ID" value="NZ_SDHZ01000004.1"/>
</dbReference>
<organism evidence="2 3">
    <name type="scientific">Filimonas effusa</name>
    <dbReference type="NCBI Taxonomy" id="2508721"/>
    <lineage>
        <taxon>Bacteria</taxon>
        <taxon>Pseudomonadati</taxon>
        <taxon>Bacteroidota</taxon>
        <taxon>Chitinophagia</taxon>
        <taxon>Chitinophagales</taxon>
        <taxon>Chitinophagaceae</taxon>
        <taxon>Filimonas</taxon>
    </lineage>
</organism>
<dbReference type="EMBL" id="SDHZ01000004">
    <property type="protein sequence ID" value="RXK81265.1"/>
    <property type="molecule type" value="Genomic_DNA"/>
</dbReference>
<gene>
    <name evidence="2" type="ORF">ESB13_20225</name>
</gene>
<feature type="transmembrane region" description="Helical" evidence="1">
    <location>
        <begin position="56"/>
        <end position="79"/>
    </location>
</feature>
<reference evidence="2 3" key="1">
    <citation type="submission" date="2019-01" db="EMBL/GenBank/DDBJ databases">
        <title>Filimonas sp. strain TTM-71.</title>
        <authorList>
            <person name="Chen W.-M."/>
        </authorList>
    </citation>
    <scope>NUCLEOTIDE SEQUENCE [LARGE SCALE GENOMIC DNA]</scope>
    <source>
        <strain evidence="2 3">TTM-71</strain>
    </source>
</reference>
<keyword evidence="1" id="KW-0472">Membrane</keyword>
<protein>
    <submittedName>
        <fullName evidence="2">Uncharacterized protein</fullName>
    </submittedName>
</protein>
<keyword evidence="3" id="KW-1185">Reference proteome</keyword>
<sequence>MLLDVYLDKGALRHLRLTIGSKRLLFTGCAVFPLCWLVLWLFSVAYFHLYNPPLKLIFPLTALLTTVFIFVLSIGFLIIKVYKRAKKIKPKCVWITLLIHVVIIATEYLGLYAINGDVVLAAYSIAFQIISVGLARMLCNVVVYKIQILKPEDNCIETNSIKC</sequence>
<dbReference type="Proteomes" id="UP000290545">
    <property type="component" value="Unassembled WGS sequence"/>
</dbReference>
<keyword evidence="1" id="KW-0812">Transmembrane</keyword>
<keyword evidence="1" id="KW-1133">Transmembrane helix</keyword>
<feature type="transmembrane region" description="Helical" evidence="1">
    <location>
        <begin position="91"/>
        <end position="114"/>
    </location>
</feature>
<evidence type="ECO:0000313" key="3">
    <source>
        <dbReference type="Proteomes" id="UP000290545"/>
    </source>
</evidence>
<comment type="caution">
    <text evidence="2">The sequence shown here is derived from an EMBL/GenBank/DDBJ whole genome shotgun (WGS) entry which is preliminary data.</text>
</comment>
<feature type="transmembrane region" description="Helical" evidence="1">
    <location>
        <begin position="120"/>
        <end position="143"/>
    </location>
</feature>
<dbReference type="AlphaFoldDB" id="A0A4Q1D2H6"/>
<evidence type="ECO:0000256" key="1">
    <source>
        <dbReference type="SAM" id="Phobius"/>
    </source>
</evidence>
<feature type="transmembrane region" description="Helical" evidence="1">
    <location>
        <begin position="24"/>
        <end position="50"/>
    </location>
</feature>
<evidence type="ECO:0000313" key="2">
    <source>
        <dbReference type="EMBL" id="RXK81265.1"/>
    </source>
</evidence>
<name>A0A4Q1D2H6_9BACT</name>
<accession>A0A4Q1D2H6</accession>